<comment type="caution">
    <text evidence="1">The sequence shown here is derived from an EMBL/GenBank/DDBJ whole genome shotgun (WGS) entry which is preliminary data.</text>
</comment>
<proteinExistence type="predicted"/>
<evidence type="ECO:0000313" key="2">
    <source>
        <dbReference type="Proteomes" id="UP000612808"/>
    </source>
</evidence>
<evidence type="ECO:0008006" key="3">
    <source>
        <dbReference type="Google" id="ProtNLM"/>
    </source>
</evidence>
<dbReference type="Proteomes" id="UP000612808">
    <property type="component" value="Unassembled WGS sequence"/>
</dbReference>
<dbReference type="RefSeq" id="WP_203654738.1">
    <property type="nucleotide sequence ID" value="NZ_BAAAZM010000002.1"/>
</dbReference>
<dbReference type="AlphaFoldDB" id="A0A8J3N859"/>
<reference evidence="1" key="1">
    <citation type="submission" date="2021-01" db="EMBL/GenBank/DDBJ databases">
        <title>Whole genome shotgun sequence of Actinocatenispora rupis NBRC 107355.</title>
        <authorList>
            <person name="Komaki H."/>
            <person name="Tamura T."/>
        </authorList>
    </citation>
    <scope>NUCLEOTIDE SEQUENCE</scope>
    <source>
        <strain evidence="1">NBRC 107355</strain>
    </source>
</reference>
<accession>A0A8J3N859</accession>
<dbReference type="PROSITE" id="PS51318">
    <property type="entry name" value="TAT"/>
    <property type="match status" value="1"/>
</dbReference>
<evidence type="ECO:0000313" key="1">
    <source>
        <dbReference type="EMBL" id="GID09756.1"/>
    </source>
</evidence>
<sequence>MAGGVSRRGVILGGLAAVPLVAAGAPLAYAGRRVTPADGVVEPASTFFATVDLPYAAEVSTASDGDLWPSAWARDGATYAANGDGRGFSDQPALDIVANRITGAPPSGITGVRTAGGDAIGPVWSDPAQYNRKPTGMIAIDGDGDGTDELYLAVQDLKSGSVDPFDDAAAASIARSTDGGVTWTHTDAPMFTDHVFTTVFFLDFGQGSVHRSVLGPDDSGYVYAYGLDGNWRTSYAHTVPDPVDLYLARVPVGSVQDRSAWRFFTGLAGDTPQWSADIGARRAVLHDDRRLYPTISNNPKNGPTNLSVLAQGGVLYNPGLDRYLYTSWTEYTFEFYEAPAPWGPWTLFLHKDFGPYPWWGAAPGPKNGGYATTIPSAYVSADGRTMWVQANWFVGNDSGPANYDFSLRRLVVTPWQPTTPGNPRDASANLARTVAGTVPVDKTSHYGNLAYLNDGNTAQSEDSWDGTAKDSDQWGYTWPRAYHVNRVVYTTGTMFADGGWFARDLRVQVRQNHAWVDVTGVTVDPAYPYSDAAGTNVTYTFTFDDTWGDGVRLYGVPGGTQAFTSVAELAVYYA</sequence>
<name>A0A8J3N859_9ACTN</name>
<organism evidence="1 2">
    <name type="scientific">Actinocatenispora rupis</name>
    <dbReference type="NCBI Taxonomy" id="519421"/>
    <lineage>
        <taxon>Bacteria</taxon>
        <taxon>Bacillati</taxon>
        <taxon>Actinomycetota</taxon>
        <taxon>Actinomycetes</taxon>
        <taxon>Micromonosporales</taxon>
        <taxon>Micromonosporaceae</taxon>
        <taxon>Actinocatenispora</taxon>
    </lineage>
</organism>
<dbReference type="EMBL" id="BOMB01000003">
    <property type="protein sequence ID" value="GID09756.1"/>
    <property type="molecule type" value="Genomic_DNA"/>
</dbReference>
<keyword evidence="2" id="KW-1185">Reference proteome</keyword>
<gene>
    <name evidence="1" type="ORF">Aru02nite_06450</name>
</gene>
<dbReference type="InterPro" id="IPR006311">
    <property type="entry name" value="TAT_signal"/>
</dbReference>
<protein>
    <recommendedName>
        <fullName evidence="3">DUF4185 domain-containing protein</fullName>
    </recommendedName>
</protein>
<dbReference type="Gene3D" id="2.60.120.260">
    <property type="entry name" value="Galactose-binding domain-like"/>
    <property type="match status" value="1"/>
</dbReference>